<comment type="caution">
    <text evidence="1">The sequence shown here is derived from an EMBL/GenBank/DDBJ whole genome shotgun (WGS) entry which is preliminary data.</text>
</comment>
<keyword evidence="2" id="KW-1185">Reference proteome</keyword>
<protein>
    <submittedName>
        <fullName evidence="1">Uncharacterized protein</fullName>
    </submittedName>
</protein>
<dbReference type="Gene3D" id="3.50.50.60">
    <property type="entry name" value="FAD/NAD(P)-binding domain"/>
    <property type="match status" value="1"/>
</dbReference>
<reference evidence="1" key="1">
    <citation type="journal article" date="2023" name="Plant J.">
        <title>Genome sequences and population genomics provide insights into the demographic history, inbreeding, and mutation load of two 'living fossil' tree species of Dipteronia.</title>
        <authorList>
            <person name="Feng Y."/>
            <person name="Comes H.P."/>
            <person name="Chen J."/>
            <person name="Zhu S."/>
            <person name="Lu R."/>
            <person name="Zhang X."/>
            <person name="Li P."/>
            <person name="Qiu J."/>
            <person name="Olsen K.M."/>
            <person name="Qiu Y."/>
        </authorList>
    </citation>
    <scope>NUCLEOTIDE SEQUENCE</scope>
    <source>
        <strain evidence="1">KIB01</strain>
    </source>
</reference>
<sequence length="124" mass="14175">MRAASKRKLSDWFMEKGTGREATFEAVIKRINQKCDLKIAIVRTDTFRASKIMQNRALTNSKIDAIWDSVVVEAYGDVEKGGFRWIKGEKCADEGTYLDCSSPLYMSLRPNSWMVSWSLIQKVT</sequence>
<dbReference type="EMBL" id="JANJYI010000003">
    <property type="protein sequence ID" value="KAK2657157.1"/>
    <property type="molecule type" value="Genomic_DNA"/>
</dbReference>
<evidence type="ECO:0000313" key="2">
    <source>
        <dbReference type="Proteomes" id="UP001280121"/>
    </source>
</evidence>
<gene>
    <name evidence="1" type="ORF">Ddye_010209</name>
</gene>
<dbReference type="InterPro" id="IPR036188">
    <property type="entry name" value="FAD/NAD-bd_sf"/>
</dbReference>
<accession>A0AAD9XD69</accession>
<name>A0AAD9XD69_9ROSI</name>
<proteinExistence type="predicted"/>
<evidence type="ECO:0000313" key="1">
    <source>
        <dbReference type="EMBL" id="KAK2657157.1"/>
    </source>
</evidence>
<organism evidence="1 2">
    <name type="scientific">Dipteronia dyeriana</name>
    <dbReference type="NCBI Taxonomy" id="168575"/>
    <lineage>
        <taxon>Eukaryota</taxon>
        <taxon>Viridiplantae</taxon>
        <taxon>Streptophyta</taxon>
        <taxon>Embryophyta</taxon>
        <taxon>Tracheophyta</taxon>
        <taxon>Spermatophyta</taxon>
        <taxon>Magnoliopsida</taxon>
        <taxon>eudicotyledons</taxon>
        <taxon>Gunneridae</taxon>
        <taxon>Pentapetalae</taxon>
        <taxon>rosids</taxon>
        <taxon>malvids</taxon>
        <taxon>Sapindales</taxon>
        <taxon>Sapindaceae</taxon>
        <taxon>Hippocastanoideae</taxon>
        <taxon>Acereae</taxon>
        <taxon>Dipteronia</taxon>
    </lineage>
</organism>
<dbReference type="AlphaFoldDB" id="A0AAD9XD69"/>
<dbReference type="Proteomes" id="UP001280121">
    <property type="component" value="Unassembled WGS sequence"/>
</dbReference>